<reference evidence="18 19" key="1">
    <citation type="journal article" date="2012" name="BMC Genomics">
        <title>Complete genome sequence, lifestyle, and multi-drug resistance of the human pathogen Corynebacterium resistens DSM 45100 isolated from blood samples of a leukemia patient.</title>
        <authorList>
            <person name="Schroder J."/>
            <person name="Maus I."/>
            <person name="Meyer K."/>
            <person name="Wordemann S."/>
            <person name="Blom J."/>
            <person name="Jaenicke S."/>
            <person name="Schneider J."/>
            <person name="Trost E."/>
            <person name="Tauch A."/>
        </authorList>
    </citation>
    <scope>NUCLEOTIDE SEQUENCE [LARGE SCALE GENOMIC DNA]</scope>
    <source>
        <strain evidence="19">DSM 45100 / JCM 12819 / CCUG 50093 / GTC 2026 / SICGH 158</strain>
    </source>
</reference>
<dbReference type="EMBL" id="CP002857">
    <property type="protein sequence ID" value="AEI08496.1"/>
    <property type="molecule type" value="Genomic_DNA"/>
</dbReference>
<dbReference type="SUPFAM" id="SSF57716">
    <property type="entry name" value="Glucocorticoid receptor-like (DNA-binding domain)"/>
    <property type="match status" value="1"/>
</dbReference>
<evidence type="ECO:0000259" key="16">
    <source>
        <dbReference type="PROSITE" id="PS51066"/>
    </source>
</evidence>
<dbReference type="STRING" id="662755.CRES_0133"/>
<dbReference type="GO" id="GO:0003684">
    <property type="term" value="F:damaged DNA binding"/>
    <property type="evidence" value="ECO:0007669"/>
    <property type="project" value="InterPro"/>
</dbReference>
<evidence type="ECO:0000256" key="6">
    <source>
        <dbReference type="ARBA" id="ARBA00022771"/>
    </source>
</evidence>
<protein>
    <recommendedName>
        <fullName evidence="3">DNA-(apurinic or apyrimidinic site) lyase</fullName>
        <ecNumber evidence="3">4.2.99.18</ecNumber>
    </recommendedName>
</protein>
<keyword evidence="6 15" id="KW-0863">Zinc-finger</keyword>
<dbReference type="InterPro" id="IPR010979">
    <property type="entry name" value="Ribosomal_uS13-like_H2TH"/>
</dbReference>
<dbReference type="SUPFAM" id="SSF46946">
    <property type="entry name" value="S13-like H2TH domain"/>
    <property type="match status" value="1"/>
</dbReference>
<keyword evidence="11" id="KW-0456">Lyase</keyword>
<keyword evidence="12" id="KW-0511">Multifunctional enzyme</keyword>
<dbReference type="RefSeq" id="WP_013887526.1">
    <property type="nucleotide sequence ID" value="NC_015673.1"/>
</dbReference>
<keyword evidence="19" id="KW-1185">Reference proteome</keyword>
<dbReference type="PROSITE" id="PS51066">
    <property type="entry name" value="ZF_FPG_2"/>
    <property type="match status" value="1"/>
</dbReference>
<evidence type="ECO:0000256" key="8">
    <source>
        <dbReference type="ARBA" id="ARBA00022833"/>
    </source>
</evidence>
<dbReference type="Proteomes" id="UP000000492">
    <property type="component" value="Chromosome"/>
</dbReference>
<evidence type="ECO:0000256" key="11">
    <source>
        <dbReference type="ARBA" id="ARBA00023239"/>
    </source>
</evidence>
<keyword evidence="10" id="KW-0234">DNA repair</keyword>
<comment type="catalytic activity">
    <reaction evidence="14">
        <text>2'-deoxyribonucleotide-(2'-deoxyribose 5'-phosphate)-2'-deoxyribonucleotide-DNA = a 3'-end 2'-deoxyribonucleotide-(2,3-dehydro-2,3-deoxyribose 5'-phosphate)-DNA + a 5'-end 5'-phospho-2'-deoxyribonucleoside-DNA + H(+)</text>
        <dbReference type="Rhea" id="RHEA:66592"/>
        <dbReference type="Rhea" id="RHEA-COMP:13180"/>
        <dbReference type="Rhea" id="RHEA-COMP:16897"/>
        <dbReference type="Rhea" id="RHEA-COMP:17067"/>
        <dbReference type="ChEBI" id="CHEBI:15378"/>
        <dbReference type="ChEBI" id="CHEBI:136412"/>
        <dbReference type="ChEBI" id="CHEBI:157695"/>
        <dbReference type="ChEBI" id="CHEBI:167181"/>
        <dbReference type="EC" id="4.2.99.18"/>
    </reaction>
</comment>
<evidence type="ECO:0000256" key="15">
    <source>
        <dbReference type="PROSITE-ProRule" id="PRU00391"/>
    </source>
</evidence>
<dbReference type="CDD" id="cd08970">
    <property type="entry name" value="AcNei1_N"/>
    <property type="match status" value="1"/>
</dbReference>
<accession>F8E1J1</accession>
<keyword evidence="9" id="KW-0238">DNA-binding</keyword>
<evidence type="ECO:0000256" key="1">
    <source>
        <dbReference type="ARBA" id="ARBA00001947"/>
    </source>
</evidence>
<dbReference type="Gene3D" id="1.10.8.50">
    <property type="match status" value="1"/>
</dbReference>
<dbReference type="GO" id="GO:0006284">
    <property type="term" value="P:base-excision repair"/>
    <property type="evidence" value="ECO:0007669"/>
    <property type="project" value="InterPro"/>
</dbReference>
<dbReference type="SMART" id="SM00898">
    <property type="entry name" value="Fapy_DNA_glyco"/>
    <property type="match status" value="1"/>
</dbReference>
<dbReference type="EC" id="4.2.99.18" evidence="3"/>
<dbReference type="Gene3D" id="3.20.190.10">
    <property type="entry name" value="MutM-like, N-terminal"/>
    <property type="match status" value="1"/>
</dbReference>
<keyword evidence="4" id="KW-0479">Metal-binding</keyword>
<dbReference type="PANTHER" id="PTHR42697:SF3">
    <property type="entry name" value="ENDONUCLEASE 8 1"/>
    <property type="match status" value="1"/>
</dbReference>
<evidence type="ECO:0000256" key="2">
    <source>
        <dbReference type="ARBA" id="ARBA00009409"/>
    </source>
</evidence>
<dbReference type="InterPro" id="IPR015887">
    <property type="entry name" value="DNA_glyclase_Znf_dom_DNA_BS"/>
</dbReference>
<dbReference type="HOGENOM" id="CLU_038423_2_1_11"/>
<dbReference type="InterPro" id="IPR035937">
    <property type="entry name" value="FPG_N"/>
</dbReference>
<organism evidence="18 19">
    <name type="scientific">Corynebacterium resistens (strain DSM 45100 / JCM 12819 / GTC 2026 / SICGH 158)</name>
    <dbReference type="NCBI Taxonomy" id="662755"/>
    <lineage>
        <taxon>Bacteria</taxon>
        <taxon>Bacillati</taxon>
        <taxon>Actinomycetota</taxon>
        <taxon>Actinomycetes</taxon>
        <taxon>Mycobacteriales</taxon>
        <taxon>Corynebacteriaceae</taxon>
        <taxon>Corynebacterium</taxon>
    </lineage>
</organism>
<proteinExistence type="inferred from homology"/>
<dbReference type="eggNOG" id="COG0266">
    <property type="taxonomic scope" value="Bacteria"/>
</dbReference>
<dbReference type="GO" id="GO:0008270">
    <property type="term" value="F:zinc ion binding"/>
    <property type="evidence" value="ECO:0007669"/>
    <property type="project" value="UniProtKB-KW"/>
</dbReference>
<dbReference type="Pfam" id="PF06831">
    <property type="entry name" value="H2TH"/>
    <property type="match status" value="1"/>
</dbReference>
<dbReference type="PANTHER" id="PTHR42697">
    <property type="entry name" value="ENDONUCLEASE 8"/>
    <property type="match status" value="1"/>
</dbReference>
<evidence type="ECO:0000256" key="9">
    <source>
        <dbReference type="ARBA" id="ARBA00023125"/>
    </source>
</evidence>
<evidence type="ECO:0000256" key="14">
    <source>
        <dbReference type="ARBA" id="ARBA00044632"/>
    </source>
</evidence>
<evidence type="ECO:0000256" key="12">
    <source>
        <dbReference type="ARBA" id="ARBA00023268"/>
    </source>
</evidence>
<evidence type="ECO:0000259" key="17">
    <source>
        <dbReference type="PROSITE" id="PS51068"/>
    </source>
</evidence>
<dbReference type="Pfam" id="PF06827">
    <property type="entry name" value="zf-FPG_IleRS"/>
    <property type="match status" value="1"/>
</dbReference>
<dbReference type="InterPro" id="IPR015886">
    <property type="entry name" value="H2TH_FPG"/>
</dbReference>
<dbReference type="GO" id="GO:0000703">
    <property type="term" value="F:oxidized pyrimidine nucleobase lesion DNA N-glycosylase activity"/>
    <property type="evidence" value="ECO:0007669"/>
    <property type="project" value="TreeGrafter"/>
</dbReference>
<dbReference type="OrthoDB" id="9800855at2"/>
<keyword evidence="8" id="KW-0862">Zinc</keyword>
<sequence>MPEGHVIHRLARRLNAHFAGQALRVSSPQGRFATEAALIDGRSLRKASAWGKHLFLDFEDALSEGEVTEPRHIVHIHLGLIGSFRIEPYDSNSPWGKVRLHLHKAVDDLDQSSGAYQSSGALGGPEAANLRGPQWCRLITEVEMEAEIGKLGADPLRPADPLNLELRDEMFRRLARSRRTIASLLMDQKFFAGVGNIYRAEVLFRLGINPETRGDVASERKEEIWEDLVRLMAYGEQHGRIDTVREQHQPEAMGRAPREDDHGGEVYVYRRAGQPCLVCGDEVQHAVVEGRNLFWCPKCQH</sequence>
<feature type="domain" description="Formamidopyrimidine-DNA glycosylase catalytic" evidence="17">
    <location>
        <begin position="2"/>
        <end position="123"/>
    </location>
</feature>
<evidence type="ECO:0000256" key="3">
    <source>
        <dbReference type="ARBA" id="ARBA00012720"/>
    </source>
</evidence>
<keyword evidence="7" id="KW-0378">Hydrolase</keyword>
<dbReference type="GO" id="GO:0140078">
    <property type="term" value="F:class I DNA-(apurinic or apyrimidinic site) endonuclease activity"/>
    <property type="evidence" value="ECO:0007669"/>
    <property type="project" value="UniProtKB-EC"/>
</dbReference>
<dbReference type="InterPro" id="IPR000214">
    <property type="entry name" value="Znf_DNA_glyclase/AP_lyase"/>
</dbReference>
<dbReference type="Pfam" id="PF01149">
    <property type="entry name" value="Fapy_DNA_glyco"/>
    <property type="match status" value="1"/>
</dbReference>
<evidence type="ECO:0000256" key="13">
    <source>
        <dbReference type="ARBA" id="ARBA00023295"/>
    </source>
</evidence>
<dbReference type="SUPFAM" id="SSF81624">
    <property type="entry name" value="N-terminal domain of MutM-like DNA repair proteins"/>
    <property type="match status" value="1"/>
</dbReference>
<feature type="domain" description="FPG-type" evidence="16">
    <location>
        <begin position="267"/>
        <end position="301"/>
    </location>
</feature>
<dbReference type="PROSITE" id="PS51068">
    <property type="entry name" value="FPG_CAT"/>
    <property type="match status" value="1"/>
</dbReference>
<keyword evidence="13" id="KW-0326">Glycosidase</keyword>
<dbReference type="InterPro" id="IPR010663">
    <property type="entry name" value="Znf_FPG/IleRS"/>
</dbReference>
<comment type="cofactor">
    <cofactor evidence="1">
        <name>Zn(2+)</name>
        <dbReference type="ChEBI" id="CHEBI:29105"/>
    </cofactor>
</comment>
<evidence type="ECO:0000256" key="10">
    <source>
        <dbReference type="ARBA" id="ARBA00023204"/>
    </source>
</evidence>
<evidence type="ECO:0000256" key="5">
    <source>
        <dbReference type="ARBA" id="ARBA00022763"/>
    </source>
</evidence>
<keyword evidence="5" id="KW-0227">DNA damage</keyword>
<dbReference type="PROSITE" id="PS01242">
    <property type="entry name" value="ZF_FPG_1"/>
    <property type="match status" value="1"/>
</dbReference>
<dbReference type="SMART" id="SM01232">
    <property type="entry name" value="H2TH"/>
    <property type="match status" value="1"/>
</dbReference>
<evidence type="ECO:0000313" key="19">
    <source>
        <dbReference type="Proteomes" id="UP000000492"/>
    </source>
</evidence>
<dbReference type="KEGG" id="crd:CRES_0133"/>
<evidence type="ECO:0000313" key="18">
    <source>
        <dbReference type="EMBL" id="AEI08496.1"/>
    </source>
</evidence>
<gene>
    <name evidence="18" type="ordered locus">CRES_0133</name>
</gene>
<evidence type="ECO:0000256" key="7">
    <source>
        <dbReference type="ARBA" id="ARBA00022801"/>
    </source>
</evidence>
<dbReference type="AlphaFoldDB" id="F8E1J1"/>
<name>F8E1J1_CORRG</name>
<comment type="similarity">
    <text evidence="2">Belongs to the FPG family.</text>
</comment>
<evidence type="ECO:0000256" key="4">
    <source>
        <dbReference type="ARBA" id="ARBA00022723"/>
    </source>
</evidence>
<dbReference type="InterPro" id="IPR012319">
    <property type="entry name" value="FPG_cat"/>
</dbReference>